<dbReference type="Pfam" id="PF01790">
    <property type="entry name" value="LGT"/>
    <property type="match status" value="1"/>
</dbReference>
<evidence type="ECO:0000313" key="8">
    <source>
        <dbReference type="EMBL" id="NLR82197.1"/>
    </source>
</evidence>
<dbReference type="PANTHER" id="PTHR30589:SF0">
    <property type="entry name" value="PHOSPHATIDYLGLYCEROL--PROLIPOPROTEIN DIACYLGLYCERYL TRANSFERASE"/>
    <property type="match status" value="1"/>
</dbReference>
<organism evidence="8 9">
    <name type="scientific">Chitinophaga eiseniae</name>
    <dbReference type="NCBI Taxonomy" id="634771"/>
    <lineage>
        <taxon>Bacteria</taxon>
        <taxon>Pseudomonadati</taxon>
        <taxon>Bacteroidota</taxon>
        <taxon>Chitinophagia</taxon>
        <taxon>Chitinophagales</taxon>
        <taxon>Chitinophagaceae</taxon>
        <taxon>Chitinophaga</taxon>
    </lineage>
</organism>
<evidence type="ECO:0000256" key="2">
    <source>
        <dbReference type="ARBA" id="ARBA00022475"/>
    </source>
</evidence>
<dbReference type="EC" id="2.5.1.145" evidence="7"/>
<comment type="pathway">
    <text evidence="7">Protein modification; lipoprotein biosynthesis (diacylglyceryl transfer).</text>
</comment>
<feature type="transmembrane region" description="Helical" evidence="7">
    <location>
        <begin position="214"/>
        <end position="231"/>
    </location>
</feature>
<dbReference type="EMBL" id="JABAHZ010000008">
    <property type="protein sequence ID" value="NLR82197.1"/>
    <property type="molecule type" value="Genomic_DNA"/>
</dbReference>
<dbReference type="GO" id="GO:0005886">
    <property type="term" value="C:plasma membrane"/>
    <property type="evidence" value="ECO:0007669"/>
    <property type="project" value="UniProtKB-SubCell"/>
</dbReference>
<comment type="caution">
    <text evidence="8">The sequence shown here is derived from an EMBL/GenBank/DDBJ whole genome shotgun (WGS) entry which is preliminary data.</text>
</comment>
<evidence type="ECO:0000256" key="6">
    <source>
        <dbReference type="ARBA" id="ARBA00023136"/>
    </source>
</evidence>
<evidence type="ECO:0000256" key="5">
    <source>
        <dbReference type="ARBA" id="ARBA00022989"/>
    </source>
</evidence>
<comment type="similarity">
    <text evidence="1 7">Belongs to the Lgt family.</text>
</comment>
<evidence type="ECO:0000256" key="3">
    <source>
        <dbReference type="ARBA" id="ARBA00022679"/>
    </source>
</evidence>
<protein>
    <recommendedName>
        <fullName evidence="7">Phosphatidylglycerol--prolipoprotein diacylglyceryl transferase</fullName>
        <ecNumber evidence="7">2.5.1.145</ecNumber>
    </recommendedName>
</protein>
<evidence type="ECO:0000256" key="7">
    <source>
        <dbReference type="HAMAP-Rule" id="MF_01147"/>
    </source>
</evidence>
<evidence type="ECO:0000256" key="1">
    <source>
        <dbReference type="ARBA" id="ARBA00007150"/>
    </source>
</evidence>
<keyword evidence="9" id="KW-1185">Reference proteome</keyword>
<dbReference type="GO" id="GO:0042158">
    <property type="term" value="P:lipoprotein biosynthetic process"/>
    <property type="evidence" value="ECO:0007669"/>
    <property type="project" value="UniProtKB-UniRule"/>
</dbReference>
<evidence type="ECO:0000256" key="4">
    <source>
        <dbReference type="ARBA" id="ARBA00022692"/>
    </source>
</evidence>
<dbReference type="InterPro" id="IPR001640">
    <property type="entry name" value="Lgt"/>
</dbReference>
<comment type="function">
    <text evidence="7">Catalyzes the transfer of the diacylglyceryl group from phosphatidylglycerol to the sulfhydryl group of the N-terminal cysteine of a prolipoprotein, the first step in the formation of mature lipoproteins.</text>
</comment>
<dbReference type="RefSeq" id="WP_168742057.1">
    <property type="nucleotide sequence ID" value="NZ_JABAHZ010000008.1"/>
</dbReference>
<dbReference type="PANTHER" id="PTHR30589">
    <property type="entry name" value="PROLIPOPROTEIN DIACYLGLYCERYL TRANSFERASE"/>
    <property type="match status" value="1"/>
</dbReference>
<comment type="subcellular location">
    <subcellularLocation>
        <location evidence="7">Cell membrane</location>
        <topology evidence="7">Multi-pass membrane protein</topology>
    </subcellularLocation>
</comment>
<comment type="caution">
    <text evidence="7">Lacks conserved residue(s) required for the propagation of feature annotation.</text>
</comment>
<accession>A0A847SSU5</accession>
<evidence type="ECO:0000313" key="9">
    <source>
        <dbReference type="Proteomes" id="UP000552864"/>
    </source>
</evidence>
<name>A0A847SSU5_9BACT</name>
<dbReference type="NCBIfam" id="TIGR00544">
    <property type="entry name" value="lgt"/>
    <property type="match status" value="1"/>
</dbReference>
<keyword evidence="2 7" id="KW-1003">Cell membrane</keyword>
<dbReference type="UniPathway" id="UPA00664"/>
<reference evidence="8 9" key="1">
    <citation type="submission" date="2020-04" db="EMBL/GenBank/DDBJ databases">
        <authorList>
            <person name="Yin C."/>
        </authorList>
    </citation>
    <scope>NUCLEOTIDE SEQUENCE [LARGE SCALE GENOMIC DNA]</scope>
    <source>
        <strain evidence="8 9">Ak56</strain>
    </source>
</reference>
<feature type="binding site" evidence="7">
    <location>
        <position position="152"/>
    </location>
    <ligand>
        <name>a 1,2-diacyl-sn-glycero-3-phospho-(1'-sn-glycerol)</name>
        <dbReference type="ChEBI" id="CHEBI:64716"/>
    </ligand>
</feature>
<feature type="transmembrane region" description="Helical" evidence="7">
    <location>
        <begin position="25"/>
        <end position="46"/>
    </location>
</feature>
<keyword evidence="3 7" id="KW-0808">Transferase</keyword>
<dbReference type="PROSITE" id="PS01311">
    <property type="entry name" value="LGT"/>
    <property type="match status" value="1"/>
</dbReference>
<gene>
    <name evidence="7 8" type="primary">lgt</name>
    <name evidence="8" type="ORF">HGH91_26505</name>
</gene>
<comment type="catalytic activity">
    <reaction evidence="7">
        <text>L-cysteinyl-[prolipoprotein] + a 1,2-diacyl-sn-glycero-3-phospho-(1'-sn-glycerol) = an S-1,2-diacyl-sn-glyceryl-L-cysteinyl-[prolipoprotein] + sn-glycerol 1-phosphate + H(+)</text>
        <dbReference type="Rhea" id="RHEA:56712"/>
        <dbReference type="Rhea" id="RHEA-COMP:14679"/>
        <dbReference type="Rhea" id="RHEA-COMP:14680"/>
        <dbReference type="ChEBI" id="CHEBI:15378"/>
        <dbReference type="ChEBI" id="CHEBI:29950"/>
        <dbReference type="ChEBI" id="CHEBI:57685"/>
        <dbReference type="ChEBI" id="CHEBI:64716"/>
        <dbReference type="ChEBI" id="CHEBI:140658"/>
        <dbReference type="EC" id="2.5.1.145"/>
    </reaction>
</comment>
<feature type="transmembrane region" description="Helical" evidence="7">
    <location>
        <begin position="243"/>
        <end position="262"/>
    </location>
</feature>
<proteinExistence type="inferred from homology"/>
<dbReference type="HAMAP" id="MF_01147">
    <property type="entry name" value="Lgt"/>
    <property type="match status" value="1"/>
</dbReference>
<keyword evidence="6 7" id="KW-0472">Membrane</keyword>
<keyword evidence="5 7" id="KW-1133">Transmembrane helix</keyword>
<keyword evidence="8" id="KW-0449">Lipoprotein</keyword>
<dbReference type="Proteomes" id="UP000552864">
    <property type="component" value="Unassembled WGS sequence"/>
</dbReference>
<keyword evidence="4 7" id="KW-0812">Transmembrane</keyword>
<dbReference type="GO" id="GO:0008961">
    <property type="term" value="F:phosphatidylglycerol-prolipoprotein diacylglyceryl transferase activity"/>
    <property type="evidence" value="ECO:0007669"/>
    <property type="project" value="UniProtKB-UniRule"/>
</dbReference>
<dbReference type="AlphaFoldDB" id="A0A847SSU5"/>
<sequence>MDKIMILSWDVSPDIFRVGGLALRYYSVAFMLAILAAYTVLNRIFRREQVPPGTLDRLLVYMVTGTLLGARLGHCLFYDAAYYKTHLWEIFLPVVFRNGQVEFTGYEGLASHGAAIGILLASWRFSVKYRLSLTWLLDRLAIVVPLAGSFIRIGNFFNAEIIGLPSTLPWSVTFTRVDAQPRHPAQLYEALCYVLIFCWQLYRYYQAPRPGQLFGSLLLLVFTARFCIEFVKENQVAFENDHLLNMGQLLSLPLVLLGIYFLKFYKVYGER</sequence>